<sequence>MRRCLDLFPPLCEAATRVIFHYSVKLHEAVCEIAVGGCPEHLFEIHSRFVDVKVAYHWRPMHPLKKRSVSQKSSRKDLPTRQGAIPRNLPPVGALDERGCLSSKATLDVDNSATLKAENSVLISDFTVNPEPG</sequence>
<proteinExistence type="predicted"/>
<dbReference type="Proteomes" id="UP001279734">
    <property type="component" value="Unassembled WGS sequence"/>
</dbReference>
<dbReference type="EMBL" id="BSYO01000014">
    <property type="protein sequence ID" value="GMH14603.1"/>
    <property type="molecule type" value="Genomic_DNA"/>
</dbReference>
<keyword evidence="3" id="KW-1185">Reference proteome</keyword>
<dbReference type="AlphaFoldDB" id="A0AAD3SNK0"/>
<accession>A0AAD3SNK0</accession>
<organism evidence="2 3">
    <name type="scientific">Nepenthes gracilis</name>
    <name type="common">Slender pitcher plant</name>
    <dbReference type="NCBI Taxonomy" id="150966"/>
    <lineage>
        <taxon>Eukaryota</taxon>
        <taxon>Viridiplantae</taxon>
        <taxon>Streptophyta</taxon>
        <taxon>Embryophyta</taxon>
        <taxon>Tracheophyta</taxon>
        <taxon>Spermatophyta</taxon>
        <taxon>Magnoliopsida</taxon>
        <taxon>eudicotyledons</taxon>
        <taxon>Gunneridae</taxon>
        <taxon>Pentapetalae</taxon>
        <taxon>Caryophyllales</taxon>
        <taxon>Nepenthaceae</taxon>
        <taxon>Nepenthes</taxon>
    </lineage>
</organism>
<name>A0AAD3SNK0_NEPGR</name>
<evidence type="ECO:0000313" key="3">
    <source>
        <dbReference type="Proteomes" id="UP001279734"/>
    </source>
</evidence>
<comment type="caution">
    <text evidence="2">The sequence shown here is derived from an EMBL/GenBank/DDBJ whole genome shotgun (WGS) entry which is preliminary data.</text>
</comment>
<reference evidence="2" key="1">
    <citation type="submission" date="2023-05" db="EMBL/GenBank/DDBJ databases">
        <title>Nepenthes gracilis genome sequencing.</title>
        <authorList>
            <person name="Fukushima K."/>
        </authorList>
    </citation>
    <scope>NUCLEOTIDE SEQUENCE</scope>
    <source>
        <strain evidence="2">SING2019-196</strain>
    </source>
</reference>
<protein>
    <submittedName>
        <fullName evidence="2">Uncharacterized protein</fullName>
    </submittedName>
</protein>
<evidence type="ECO:0000256" key="1">
    <source>
        <dbReference type="SAM" id="MobiDB-lite"/>
    </source>
</evidence>
<feature type="region of interest" description="Disordered" evidence="1">
    <location>
        <begin position="65"/>
        <end position="92"/>
    </location>
</feature>
<gene>
    <name evidence="2" type="ORF">Nepgr_016444</name>
</gene>
<evidence type="ECO:0000313" key="2">
    <source>
        <dbReference type="EMBL" id="GMH14603.1"/>
    </source>
</evidence>